<dbReference type="Proteomes" id="UP000752013">
    <property type="component" value="Unassembled WGS sequence"/>
</dbReference>
<sequence>MKKIWLLIMISFSLFGVLPSVVANQDISFIAKKDNKHNNASRPTPPKEPSYNLVSLPLVNSVLISESDWNKLEAYFDAFDQYASDADRELAKIKKLKKDKKRPTPPRLRLSSVATSDLPTLLKASKEKYLSLSATDRNTLESNLKEMRSYIQEVERLFNEHTKKK</sequence>
<evidence type="ECO:0000313" key="3">
    <source>
        <dbReference type="Proteomes" id="UP000752013"/>
    </source>
</evidence>
<dbReference type="AlphaFoldDB" id="A0A968GH32"/>
<dbReference type="RefSeq" id="WP_167704440.1">
    <property type="nucleotide sequence ID" value="NZ_CP118170.1"/>
</dbReference>
<comment type="caution">
    <text evidence="2">The sequence shown here is derived from an EMBL/GenBank/DDBJ whole genome shotgun (WGS) entry which is preliminary data.</text>
</comment>
<feature type="chain" id="PRO_5036710343" evidence="1">
    <location>
        <begin position="24"/>
        <end position="165"/>
    </location>
</feature>
<organism evidence="2 3">
    <name type="scientific">Entomospira nematocerorum</name>
    <dbReference type="NCBI Taxonomy" id="2719987"/>
    <lineage>
        <taxon>Bacteria</taxon>
        <taxon>Pseudomonadati</taxon>
        <taxon>Spirochaetota</taxon>
        <taxon>Spirochaetia</taxon>
        <taxon>Spirochaetales</taxon>
        <taxon>Spirochaetaceae</taxon>
        <taxon>Entomospira</taxon>
    </lineage>
</organism>
<keyword evidence="1" id="KW-0732">Signal</keyword>
<proteinExistence type="predicted"/>
<protein>
    <submittedName>
        <fullName evidence="2">Uncharacterized protein</fullName>
    </submittedName>
</protein>
<evidence type="ECO:0000256" key="1">
    <source>
        <dbReference type="SAM" id="SignalP"/>
    </source>
</evidence>
<name>A0A968GH32_9SPIO</name>
<gene>
    <name evidence="2" type="ORF">HCT46_07350</name>
</gene>
<feature type="signal peptide" evidence="1">
    <location>
        <begin position="1"/>
        <end position="23"/>
    </location>
</feature>
<keyword evidence="3" id="KW-1185">Reference proteome</keyword>
<evidence type="ECO:0000313" key="2">
    <source>
        <dbReference type="EMBL" id="NIZ47726.1"/>
    </source>
</evidence>
<dbReference type="EMBL" id="JAATLK010000003">
    <property type="protein sequence ID" value="NIZ47726.1"/>
    <property type="molecule type" value="Genomic_DNA"/>
</dbReference>
<reference evidence="2" key="1">
    <citation type="submission" date="2020-03" db="EMBL/GenBank/DDBJ databases">
        <title>Spirochaetal bacteria isolated from arthropods constitute a novel genus Entomospira genus novum within the order Spirochaetales.</title>
        <authorList>
            <person name="Grana-Miraglia L."/>
            <person name="Sikutova S."/>
            <person name="Fingerle V."/>
            <person name="Sing A."/>
            <person name="Castillo-Ramirez S."/>
            <person name="Margos G."/>
            <person name="Rudolf I."/>
        </authorList>
    </citation>
    <scope>NUCLEOTIDE SEQUENCE</scope>
    <source>
        <strain evidence="2">BR208</strain>
    </source>
</reference>
<accession>A0A968GH32</accession>